<evidence type="ECO:0000256" key="2">
    <source>
        <dbReference type="SAM" id="MobiDB-lite"/>
    </source>
</evidence>
<dbReference type="InterPro" id="IPR040256">
    <property type="entry name" value="At4g02000-like"/>
</dbReference>
<evidence type="ECO:0000256" key="1">
    <source>
        <dbReference type="PROSITE-ProRule" id="PRU00047"/>
    </source>
</evidence>
<feature type="region of interest" description="Disordered" evidence="2">
    <location>
        <begin position="540"/>
        <end position="559"/>
    </location>
</feature>
<feature type="domain" description="CCHC-type" evidence="3">
    <location>
        <begin position="201"/>
        <end position="216"/>
    </location>
</feature>
<dbReference type="Pfam" id="PF14392">
    <property type="entry name" value="zf-CCHC_4"/>
    <property type="match status" value="1"/>
</dbReference>
<keyword evidence="5" id="KW-1185">Reference proteome</keyword>
<sequence length="559" mass="62675">MAEHNIPTTYKEPRFKLEKNRDVGKKFTSLVLVGRLVMDRTLLLSVMQMVIPKIWKPKRHMEVSELKPNVFLFSFEAEQDKLQVLRNGPWSFHGHHLLLKEWGQSQVLERIDLKHSDFWVKVCDLAPEEMNECNAVFIANLMGEYLEVDFTSLRGLCLSSTMRVKVRIDVDSPLKPGFMKEDDDDVEYWVQFKYERLPEICFNCGRMGHFTKTCAEPSGIKPIYYYTALKDMRDDGAPQRKPVKSWADRRRTAPGPSPPMERLASLSLRGHEQTGPTGLTGTGPTGLTINTEDKSSEQLWGKDKGKQVMGQNVESEDDQSEILASSLEATFPQPDLELRGTFPLWCKEGNPSPLTLSLFPNLSPPSVPDNSTPPDVNVSQPPINPLDLNLLFQGPCLRKRPFMDLNFTPAKKPKTTCPTQSHNVPHILPSSEGPTSPPAQSSNTPTQVLTFVREGNNIFITGRSSEPTTRRRPNLKRLARSRALTTSSPHTNSIFPDSSLLTPSRLIPLQIPSDNPFLPQSQSPSHGNQAFPCTFDVSNADELSSNTTAETGCQSRRSP</sequence>
<dbReference type="EMBL" id="JAKUCV010000141">
    <property type="protein sequence ID" value="KAJ4851070.1"/>
    <property type="molecule type" value="Genomic_DNA"/>
</dbReference>
<evidence type="ECO:0000313" key="4">
    <source>
        <dbReference type="EMBL" id="KAJ4851070.1"/>
    </source>
</evidence>
<accession>A0A9Q0JSF9</accession>
<dbReference type="SUPFAM" id="SSF57756">
    <property type="entry name" value="Retrovirus zinc finger-like domains"/>
    <property type="match status" value="1"/>
</dbReference>
<evidence type="ECO:0000313" key="5">
    <source>
        <dbReference type="Proteomes" id="UP001141552"/>
    </source>
</evidence>
<feature type="region of interest" description="Disordered" evidence="2">
    <location>
        <begin position="412"/>
        <end position="444"/>
    </location>
</feature>
<dbReference type="Pfam" id="PF14111">
    <property type="entry name" value="DUF4283"/>
    <property type="match status" value="1"/>
</dbReference>
<comment type="caution">
    <text evidence="4">The sequence shown here is derived from an EMBL/GenBank/DDBJ whole genome shotgun (WGS) entry which is preliminary data.</text>
</comment>
<dbReference type="PANTHER" id="PTHR31286">
    <property type="entry name" value="GLYCINE-RICH CELL WALL STRUCTURAL PROTEIN 1.8-LIKE"/>
    <property type="match status" value="1"/>
</dbReference>
<feature type="compositionally biased region" description="Polar residues" evidence="2">
    <location>
        <begin position="541"/>
        <end position="559"/>
    </location>
</feature>
<organism evidence="4 5">
    <name type="scientific">Turnera subulata</name>
    <dbReference type="NCBI Taxonomy" id="218843"/>
    <lineage>
        <taxon>Eukaryota</taxon>
        <taxon>Viridiplantae</taxon>
        <taxon>Streptophyta</taxon>
        <taxon>Embryophyta</taxon>
        <taxon>Tracheophyta</taxon>
        <taxon>Spermatophyta</taxon>
        <taxon>Magnoliopsida</taxon>
        <taxon>eudicotyledons</taxon>
        <taxon>Gunneridae</taxon>
        <taxon>Pentapetalae</taxon>
        <taxon>rosids</taxon>
        <taxon>fabids</taxon>
        <taxon>Malpighiales</taxon>
        <taxon>Passifloraceae</taxon>
        <taxon>Turnera</taxon>
    </lineage>
</organism>
<dbReference type="OrthoDB" id="1939268at2759"/>
<dbReference type="InterPro" id="IPR025836">
    <property type="entry name" value="Zn_knuckle_CX2CX4HX4C"/>
</dbReference>
<name>A0A9Q0JSF9_9ROSI</name>
<reference evidence="4" key="2">
    <citation type="journal article" date="2023" name="Plants (Basel)">
        <title>Annotation of the Turnera subulata (Passifloraceae) Draft Genome Reveals the S-Locus Evolved after the Divergence of Turneroideae from Passifloroideae in a Stepwise Manner.</title>
        <authorList>
            <person name="Henning P.M."/>
            <person name="Roalson E.H."/>
            <person name="Mir W."/>
            <person name="McCubbin A.G."/>
            <person name="Shore J.S."/>
        </authorList>
    </citation>
    <scope>NUCLEOTIDE SEQUENCE</scope>
    <source>
        <strain evidence="4">F60SS</strain>
    </source>
</reference>
<keyword evidence="1" id="KW-0479">Metal-binding</keyword>
<feature type="compositionally biased region" description="Polar residues" evidence="2">
    <location>
        <begin position="518"/>
        <end position="528"/>
    </location>
</feature>
<dbReference type="AlphaFoldDB" id="A0A9Q0JSF9"/>
<keyword evidence="1" id="KW-0862">Zinc</keyword>
<reference evidence="4" key="1">
    <citation type="submission" date="2022-02" db="EMBL/GenBank/DDBJ databases">
        <authorList>
            <person name="Henning P.M."/>
            <person name="McCubbin A.G."/>
            <person name="Shore J.S."/>
        </authorList>
    </citation>
    <scope>NUCLEOTIDE SEQUENCE</scope>
    <source>
        <strain evidence="4">F60SS</strain>
        <tissue evidence="4">Leaves</tissue>
    </source>
</reference>
<proteinExistence type="predicted"/>
<dbReference type="InterPro" id="IPR036875">
    <property type="entry name" value="Znf_CCHC_sf"/>
</dbReference>
<dbReference type="GO" id="GO:0008270">
    <property type="term" value="F:zinc ion binding"/>
    <property type="evidence" value="ECO:0007669"/>
    <property type="project" value="UniProtKB-KW"/>
</dbReference>
<protein>
    <recommendedName>
        <fullName evidence="3">CCHC-type domain-containing protein</fullName>
    </recommendedName>
</protein>
<feature type="region of interest" description="Disordered" evidence="2">
    <location>
        <begin position="511"/>
        <end position="534"/>
    </location>
</feature>
<keyword evidence="1" id="KW-0863">Zinc-finger</keyword>
<dbReference type="PANTHER" id="PTHR31286:SF178">
    <property type="entry name" value="DUF4283 DOMAIN-CONTAINING PROTEIN"/>
    <property type="match status" value="1"/>
</dbReference>
<feature type="region of interest" description="Disordered" evidence="2">
    <location>
        <begin position="235"/>
        <end position="305"/>
    </location>
</feature>
<dbReference type="PROSITE" id="PS50158">
    <property type="entry name" value="ZF_CCHC"/>
    <property type="match status" value="1"/>
</dbReference>
<feature type="compositionally biased region" description="Basic and acidic residues" evidence="2">
    <location>
        <begin position="291"/>
        <end position="305"/>
    </location>
</feature>
<feature type="compositionally biased region" description="Polar residues" evidence="2">
    <location>
        <begin position="432"/>
        <end position="444"/>
    </location>
</feature>
<dbReference type="GO" id="GO:0003676">
    <property type="term" value="F:nucleic acid binding"/>
    <property type="evidence" value="ECO:0007669"/>
    <property type="project" value="InterPro"/>
</dbReference>
<gene>
    <name evidence="4" type="ORF">Tsubulata_009583</name>
</gene>
<dbReference type="InterPro" id="IPR025558">
    <property type="entry name" value="DUF4283"/>
</dbReference>
<evidence type="ECO:0000259" key="3">
    <source>
        <dbReference type="PROSITE" id="PS50158"/>
    </source>
</evidence>
<dbReference type="Proteomes" id="UP001141552">
    <property type="component" value="Unassembled WGS sequence"/>
</dbReference>
<dbReference type="InterPro" id="IPR001878">
    <property type="entry name" value="Znf_CCHC"/>
</dbReference>